<reference evidence="2" key="1">
    <citation type="submission" date="2007-07" db="EMBL/GenBank/DDBJ databases">
        <title>Complete genome sequence of Campylobacter jejuni subsp doylei 269.97 isolated from human blood.</title>
        <authorList>
            <person name="Fouts D.E."/>
            <person name="Mongodin E.F."/>
            <person name="Puiu D."/>
            <person name="Sebastian Y."/>
            <person name="Miller W.G."/>
            <person name="Mandrell R.E."/>
            <person name="Lastovica A.J."/>
            <person name="Nelson K.E."/>
        </authorList>
    </citation>
    <scope>NUCLEOTIDE SEQUENCE [LARGE SCALE GENOMIC DNA]</scope>
    <source>
        <strain evidence="2">ATCC BAA-1458 / RM4099 / 269.97</strain>
    </source>
</reference>
<protein>
    <recommendedName>
        <fullName evidence="3">Alpha-2,3-sialyltransferase</fullName>
    </recommendedName>
</protein>
<evidence type="ECO:0008006" key="3">
    <source>
        <dbReference type="Google" id="ProtNLM"/>
    </source>
</evidence>
<proteinExistence type="predicted"/>
<dbReference type="HOGENOM" id="CLU_413165_0_0_7"/>
<dbReference type="EMBL" id="CP000768">
    <property type="protein sequence ID" value="ABS44788.1"/>
    <property type="molecule type" value="Genomic_DNA"/>
</dbReference>
<dbReference type="AlphaFoldDB" id="A7H2Y4"/>
<evidence type="ECO:0000313" key="1">
    <source>
        <dbReference type="EMBL" id="ABS44788.1"/>
    </source>
</evidence>
<name>A7H2Y4_CAMJD</name>
<dbReference type="Proteomes" id="UP000002302">
    <property type="component" value="Chromosome"/>
</dbReference>
<organism evidence="1 2">
    <name type="scientific">Campylobacter jejuni subsp. doylei (strain ATCC BAA-1458 / RM4099 / 269.97)</name>
    <dbReference type="NCBI Taxonomy" id="360109"/>
    <lineage>
        <taxon>Bacteria</taxon>
        <taxon>Pseudomonadati</taxon>
        <taxon>Campylobacterota</taxon>
        <taxon>Epsilonproteobacteria</taxon>
        <taxon>Campylobacterales</taxon>
        <taxon>Campylobacteraceae</taxon>
        <taxon>Campylobacter</taxon>
    </lineage>
</organism>
<accession>A7H2Y4</accession>
<sequence length="675" mass="79056">MSREIEKFLEILKDPQKHFGINVHDLSTCKAYEYEKYDCEIALLHKYHFENDPDNEKLLSTFKDVFSKDYLELRHPFHNDVVTRAVLNVTRPWSPSIYFIDENNRYPWIIYNWDSIGLMFITPKNVFFSQKILLSKESTENFLNHALSISKTITKLKIKDLKFKNKKFGIDLGLLRPYHAFYDFNWFNKLHLQNCKVINNPMFFKINTMANLVDGNDLVSIRPSLLDLCFLNFETGKNYVEDYIDEALEAHTRGGGYNLTLWLGIPGERRIWLEQWEGIPQILKNLNLYFSNIKVYIDGMTSYDGERTEFKANVENFWKIVENIEITLKATHTKCSTFDPNDKNSANKALITTKNGQIDIESLSGYDYKAKIARCNLCDIAICELGTTELTPFNFLKKSGVAFYFHEEQKGHMQHLAKTIPHLKTLFPYHHKLFNTEVIITICNYHIPYQHLYNLAAECLEELSLENKIKGFSRENPLKMHRLSVPSVELINKAYELEQKTGVVLKNNKEEKKILQKIKAQEKLLRTQNLLLKIEQKQAKSNNPSPQAQIPLQKPKGAVERVHRHLAYKLGIAIIVCSKSLLGYARMPFVLYHIKAQHKFEQEKFQKALLKNPALKLLPLESYADYENALKEQRCYTYKLGLAMMEAHRNLFKGGLVWFYFESKRLKREFEKEKQ</sequence>
<gene>
    <name evidence="1" type="ordered locus">JJD26997_0721</name>
</gene>
<dbReference type="KEGG" id="cjd:JJD26997_0721"/>
<evidence type="ECO:0000313" key="2">
    <source>
        <dbReference type="Proteomes" id="UP000002302"/>
    </source>
</evidence>